<comment type="pathway">
    <text evidence="2">Lipid metabolism.</text>
</comment>
<feature type="transmembrane region" description="Helical" evidence="15">
    <location>
        <begin position="93"/>
        <end position="119"/>
    </location>
</feature>
<dbReference type="HAMAP" id="MF_03216">
    <property type="entry name" value="PLMT"/>
    <property type="match status" value="1"/>
</dbReference>
<organism evidence="16 17">
    <name type="scientific">Mycena belliarum</name>
    <dbReference type="NCBI Taxonomy" id="1033014"/>
    <lineage>
        <taxon>Eukaryota</taxon>
        <taxon>Fungi</taxon>
        <taxon>Dikarya</taxon>
        <taxon>Basidiomycota</taxon>
        <taxon>Agaricomycotina</taxon>
        <taxon>Agaricomycetes</taxon>
        <taxon>Agaricomycetidae</taxon>
        <taxon>Agaricales</taxon>
        <taxon>Marasmiineae</taxon>
        <taxon>Mycenaceae</taxon>
        <taxon>Mycena</taxon>
    </lineage>
</organism>
<dbReference type="AlphaFoldDB" id="A0AAD6XJT3"/>
<dbReference type="PANTHER" id="PTHR15458:SF5">
    <property type="entry name" value="PHOSPHATIDYLETHANOLAMINE N-METHYLTRANSFERASE"/>
    <property type="match status" value="1"/>
</dbReference>
<dbReference type="EC" id="2.1.1.71" evidence="14"/>
<feature type="transmembrane region" description="Helical" evidence="15">
    <location>
        <begin position="18"/>
        <end position="37"/>
    </location>
</feature>
<evidence type="ECO:0000256" key="4">
    <source>
        <dbReference type="ARBA" id="ARBA00022603"/>
    </source>
</evidence>
<dbReference type="GO" id="GO:0000773">
    <property type="term" value="F:phosphatidyl-N-methylethanolamine N-methyltransferase activity"/>
    <property type="evidence" value="ECO:0007669"/>
    <property type="project" value="UniProtKB-UniRule"/>
</dbReference>
<dbReference type="GO" id="GO:0006656">
    <property type="term" value="P:phosphatidylcholine biosynthetic process"/>
    <property type="evidence" value="ECO:0007669"/>
    <property type="project" value="UniProtKB-UniRule"/>
</dbReference>
<dbReference type="GO" id="GO:0032259">
    <property type="term" value="P:methylation"/>
    <property type="evidence" value="ECO:0007669"/>
    <property type="project" value="UniProtKB-KW"/>
</dbReference>
<dbReference type="PANTHER" id="PTHR15458">
    <property type="entry name" value="PHOSPHATIDYLETHANOLAMINE N-METHYLTRANSFERASE"/>
    <property type="match status" value="1"/>
</dbReference>
<evidence type="ECO:0000256" key="15">
    <source>
        <dbReference type="SAM" id="Phobius"/>
    </source>
</evidence>
<dbReference type="GO" id="GO:0031966">
    <property type="term" value="C:mitochondrial membrane"/>
    <property type="evidence" value="ECO:0007669"/>
    <property type="project" value="UniProtKB-SubCell"/>
</dbReference>
<evidence type="ECO:0000256" key="11">
    <source>
        <dbReference type="ARBA" id="ARBA00023136"/>
    </source>
</evidence>
<evidence type="ECO:0000256" key="7">
    <source>
        <dbReference type="ARBA" id="ARBA00022692"/>
    </source>
</evidence>
<keyword evidence="9 14" id="KW-1133">Transmembrane helix</keyword>
<feature type="intramembrane region" description="Helical" evidence="14">
    <location>
        <begin position="17"/>
        <end position="37"/>
    </location>
</feature>
<comment type="caution">
    <text evidence="16">The sequence shown here is derived from an EMBL/GenBank/DDBJ whole genome shotgun (WGS) entry which is preliminary data.</text>
</comment>
<dbReference type="PROSITE" id="PS51599">
    <property type="entry name" value="SAM_PEMT_PEM2"/>
    <property type="match status" value="1"/>
</dbReference>
<comment type="catalytic activity">
    <reaction evidence="14">
        <text>a 1,2-diacyl-sn-glycero-3-phospho-N,N-dimethylethanolamine + S-adenosyl-L-methionine = a 1,2-diacyl-sn-glycero-3-phosphocholine + S-adenosyl-L-homocysteine + H(+)</text>
        <dbReference type="Rhea" id="RHEA:32739"/>
        <dbReference type="ChEBI" id="CHEBI:15378"/>
        <dbReference type="ChEBI" id="CHEBI:57643"/>
        <dbReference type="ChEBI" id="CHEBI:57856"/>
        <dbReference type="ChEBI" id="CHEBI:59789"/>
        <dbReference type="ChEBI" id="CHEBI:64572"/>
    </reaction>
</comment>
<feature type="binding site" evidence="14">
    <location>
        <begin position="182"/>
        <end position="183"/>
    </location>
    <ligand>
        <name>S-adenosyl-L-methionine</name>
        <dbReference type="ChEBI" id="CHEBI:59789"/>
    </ligand>
</feature>
<keyword evidence="17" id="KW-1185">Reference proteome</keyword>
<keyword evidence="8 14" id="KW-0256">Endoplasmic reticulum</keyword>
<name>A0AAD6XJT3_9AGAR</name>
<protein>
    <recommendedName>
        <fullName evidence="14">Phosphatidyl-N-methylethanolamine N-methyltransferase</fullName>
        <ecNumber evidence="14">2.1.1.71</ecNumber>
    </recommendedName>
    <alternativeName>
        <fullName evidence="14">Phospholipid methyltransferase</fullName>
        <shortName evidence="14">PLMT</shortName>
    </alternativeName>
</protein>
<keyword evidence="7 14" id="KW-0812">Transmembrane</keyword>
<evidence type="ECO:0000256" key="14">
    <source>
        <dbReference type="HAMAP-Rule" id="MF_03216"/>
    </source>
</evidence>
<evidence type="ECO:0000256" key="6">
    <source>
        <dbReference type="ARBA" id="ARBA00022691"/>
    </source>
</evidence>
<evidence type="ECO:0000256" key="3">
    <source>
        <dbReference type="ARBA" id="ARBA00022516"/>
    </source>
</evidence>
<comment type="caution">
    <text evidence="14">Lacks conserved residue(s) required for the propagation of feature annotation.</text>
</comment>
<keyword evidence="13 14" id="KW-1208">Phospholipid metabolism</keyword>
<keyword evidence="5 14" id="KW-0808">Transferase</keyword>
<evidence type="ECO:0000256" key="2">
    <source>
        <dbReference type="ARBA" id="ARBA00005189"/>
    </source>
</evidence>
<dbReference type="InterPro" id="IPR007318">
    <property type="entry name" value="Phopholipid_MeTrfase"/>
</dbReference>
<dbReference type="EMBL" id="JARJCN010000059">
    <property type="protein sequence ID" value="KAJ7079626.1"/>
    <property type="molecule type" value="Genomic_DNA"/>
</dbReference>
<feature type="topological domain" description="Lumenal" evidence="14">
    <location>
        <begin position="117"/>
        <end position="159"/>
    </location>
</feature>
<keyword evidence="3 14" id="KW-0444">Lipid biosynthesis</keyword>
<proteinExistence type="inferred from homology"/>
<feature type="topological domain" description="Cytoplasmic" evidence="14">
    <location>
        <begin position="181"/>
        <end position="201"/>
    </location>
</feature>
<sequence length="201" mass="22595">MADILKQLSAYVDPYQRSLYVCLISIAASPLAWNVIGRNEYKNHTLSKLVGARVACTILGIMIFLAGLLRDVLYRIALHDQPRYPLPYEIQTVLSWIIFGAGNFLVATSYHALGFYGTFAGDYFGILHEKRVTTFPFNILDNPMYLGAELCFIGAALWYERPAGLLISLYVHLTYAVALHFESPFTDMIYSQLGSSAQKHD</sequence>
<comment type="function">
    <text evidence="14">Catalyzes the second two steps of the methylation pathway of phosphatidylcholine biosynthesis, the SAM-dependent methylation of phosphatidylmonomethylethanolamine (PMME) to phosphatidyldimethylethanolamine (PDME) and of PDME to phosphatidylcholine (PC).</text>
</comment>
<comment type="similarity">
    <text evidence="14">Belongs to the class VI-like SAM-binding methyltransferase superfamily. PEMT/PEM2 methyltransferase family.</text>
</comment>
<evidence type="ECO:0000256" key="1">
    <source>
        <dbReference type="ARBA" id="ARBA00004969"/>
    </source>
</evidence>
<gene>
    <name evidence="16" type="ORF">B0H15DRAFT_858488</name>
</gene>
<reference evidence="16" key="1">
    <citation type="submission" date="2023-03" db="EMBL/GenBank/DDBJ databases">
        <title>Massive genome expansion in bonnet fungi (Mycena s.s.) driven by repeated elements and novel gene families across ecological guilds.</title>
        <authorList>
            <consortium name="Lawrence Berkeley National Laboratory"/>
            <person name="Harder C.B."/>
            <person name="Miyauchi S."/>
            <person name="Viragh M."/>
            <person name="Kuo A."/>
            <person name="Thoen E."/>
            <person name="Andreopoulos B."/>
            <person name="Lu D."/>
            <person name="Skrede I."/>
            <person name="Drula E."/>
            <person name="Henrissat B."/>
            <person name="Morin E."/>
            <person name="Kohler A."/>
            <person name="Barry K."/>
            <person name="LaButti K."/>
            <person name="Morin E."/>
            <person name="Salamov A."/>
            <person name="Lipzen A."/>
            <person name="Mereny Z."/>
            <person name="Hegedus B."/>
            <person name="Baldrian P."/>
            <person name="Stursova M."/>
            <person name="Weitz H."/>
            <person name="Taylor A."/>
            <person name="Grigoriev I.V."/>
            <person name="Nagy L.G."/>
            <person name="Martin F."/>
            <person name="Kauserud H."/>
        </authorList>
    </citation>
    <scope>NUCLEOTIDE SEQUENCE</scope>
    <source>
        <strain evidence="16">CBHHK173m</strain>
    </source>
</reference>
<evidence type="ECO:0000256" key="13">
    <source>
        <dbReference type="ARBA" id="ARBA00023264"/>
    </source>
</evidence>
<evidence type="ECO:0000256" key="10">
    <source>
        <dbReference type="ARBA" id="ARBA00023098"/>
    </source>
</evidence>
<dbReference type="Gene3D" id="1.20.120.1630">
    <property type="match status" value="1"/>
</dbReference>
<keyword evidence="10 14" id="KW-0443">Lipid metabolism</keyword>
<keyword evidence="14" id="KW-0496">Mitochondrion</keyword>
<evidence type="ECO:0000256" key="9">
    <source>
        <dbReference type="ARBA" id="ARBA00022989"/>
    </source>
</evidence>
<dbReference type="PIRSF" id="PIRSF005444">
    <property type="entry name" value="PEMT"/>
    <property type="match status" value="1"/>
</dbReference>
<feature type="topological domain" description="Lumenal" evidence="14">
    <location>
        <begin position="1"/>
        <end position="16"/>
    </location>
</feature>
<feature type="binding site" evidence="14">
    <location>
        <begin position="100"/>
        <end position="102"/>
    </location>
    <ligand>
        <name>S-adenosyl-L-methionine</name>
        <dbReference type="ChEBI" id="CHEBI:59789"/>
    </ligand>
</feature>
<comment type="pathway">
    <text evidence="1 14">Phospholipid metabolism; phosphatidylcholine biosynthesis.</text>
</comment>
<comment type="subcellular location">
    <subcellularLocation>
        <location evidence="14">Endoplasmic reticulum membrane</location>
        <topology evidence="14">Multi-pass membrane protein</topology>
    </subcellularLocation>
    <subcellularLocation>
        <location evidence="14">Mitochondrion membrane</location>
        <topology evidence="14">Multi-pass membrane protein</topology>
    </subcellularLocation>
</comment>
<comment type="catalytic activity">
    <reaction evidence="14">
        <text>a 1,2-diacyl-sn-glycero-3-phospho-N-methylethanolamine + S-adenosyl-L-methionine = a 1,2-diacyl-sn-glycero-3-phospho-N,N-dimethylethanolamine + S-adenosyl-L-homocysteine + H(+)</text>
        <dbReference type="Rhea" id="RHEA:32735"/>
        <dbReference type="ChEBI" id="CHEBI:15378"/>
        <dbReference type="ChEBI" id="CHEBI:57856"/>
        <dbReference type="ChEBI" id="CHEBI:59789"/>
        <dbReference type="ChEBI" id="CHEBI:64572"/>
        <dbReference type="ChEBI" id="CHEBI:64573"/>
        <dbReference type="EC" id="2.1.1.71"/>
    </reaction>
</comment>
<feature type="topological domain" description="Lumenal" evidence="14">
    <location>
        <begin position="38"/>
        <end position="49"/>
    </location>
</feature>
<dbReference type="Pfam" id="PF04191">
    <property type="entry name" value="PEMT"/>
    <property type="match status" value="1"/>
</dbReference>
<dbReference type="GO" id="GO:0005789">
    <property type="term" value="C:endoplasmic reticulum membrane"/>
    <property type="evidence" value="ECO:0007669"/>
    <property type="project" value="UniProtKB-SubCell"/>
</dbReference>
<feature type="transmembrane region" description="Helical" evidence="15">
    <location>
        <begin position="49"/>
        <end position="73"/>
    </location>
</feature>
<evidence type="ECO:0000256" key="5">
    <source>
        <dbReference type="ARBA" id="ARBA00022679"/>
    </source>
</evidence>
<keyword evidence="4 14" id="KW-0489">Methyltransferase</keyword>
<evidence type="ECO:0000256" key="12">
    <source>
        <dbReference type="ARBA" id="ARBA00023209"/>
    </source>
</evidence>
<keyword evidence="11 14" id="KW-0472">Membrane</keyword>
<dbReference type="InterPro" id="IPR024960">
    <property type="entry name" value="PEMT/MFAP"/>
</dbReference>
<accession>A0AAD6XJT3</accession>
<keyword evidence="6 14" id="KW-0949">S-adenosyl-L-methionine</keyword>
<keyword evidence="12 14" id="KW-0594">Phospholipid biosynthesis</keyword>
<evidence type="ECO:0000313" key="17">
    <source>
        <dbReference type="Proteomes" id="UP001222325"/>
    </source>
</evidence>
<evidence type="ECO:0000313" key="16">
    <source>
        <dbReference type="EMBL" id="KAJ7079626.1"/>
    </source>
</evidence>
<evidence type="ECO:0000256" key="8">
    <source>
        <dbReference type="ARBA" id="ARBA00022824"/>
    </source>
</evidence>
<dbReference type="Proteomes" id="UP001222325">
    <property type="component" value="Unassembled WGS sequence"/>
</dbReference>